<evidence type="ECO:0000313" key="4">
    <source>
        <dbReference type="EMBL" id="QII12920.1"/>
    </source>
</evidence>
<dbReference type="Proteomes" id="UP000221734">
    <property type="component" value="Chromosome Kuenenia_stuttgartiensis_MBR1"/>
</dbReference>
<keyword evidence="2" id="KW-1133">Transmembrane helix</keyword>
<reference evidence="4 7" key="5">
    <citation type="submission" date="2020-02" db="EMBL/GenBank/DDBJ databases">
        <title>Newly sequenced genome of strain CSTR1 showed variability in Candidatus Kuenenia stuttgartiensis genomes.</title>
        <authorList>
            <person name="Ding C."/>
            <person name="Adrian L."/>
        </authorList>
    </citation>
    <scope>NUCLEOTIDE SEQUENCE [LARGE SCALE GENOMIC DNA]</scope>
    <source>
        <strain evidence="4 7">CSTR1</strain>
    </source>
</reference>
<reference evidence="3" key="1">
    <citation type="journal article" date="2006" name="Nature">
        <title>Deciphering the evolution and metabolism of an anammox bacterium from a community genome.</title>
        <authorList>
            <person name="Strous M."/>
            <person name="Pelletier E."/>
            <person name="Mangenot S."/>
            <person name="Rattei T."/>
            <person name="Lehner A."/>
            <person name="Taylor M.W."/>
            <person name="Horn M."/>
            <person name="Daims H."/>
            <person name="Bartol-Mavel D."/>
            <person name="Wincker P."/>
            <person name="Barbe V."/>
            <person name="Fonknechten N."/>
            <person name="Vallenet D."/>
            <person name="Segurens B."/>
            <person name="Schenowitz-Truong C."/>
            <person name="Medigue C."/>
            <person name="Collingro A."/>
            <person name="Snel B."/>
            <person name="Dutilh B.E."/>
            <person name="OpDenCamp H.J.M."/>
            <person name="vanDerDrift C."/>
            <person name="Cirpus I."/>
            <person name="vanDePas-Schoonen K.T."/>
            <person name="Harhangi H.R."/>
            <person name="vanNiftrik L."/>
            <person name="Schmid M."/>
            <person name="Keltjens J."/>
            <person name="vanDeVossenberg J."/>
            <person name="Kartal B."/>
            <person name="Meier H."/>
            <person name="Frishman D."/>
            <person name="Huynen M.A."/>
            <person name="Mewes H."/>
            <person name="Weissenbach J."/>
            <person name="Jetten M.S.M."/>
            <person name="Wagner M."/>
            <person name="LePaslier D."/>
        </authorList>
    </citation>
    <scope>NUCLEOTIDE SEQUENCE</scope>
</reference>
<feature type="coiled-coil region" evidence="1">
    <location>
        <begin position="96"/>
        <end position="158"/>
    </location>
</feature>
<gene>
    <name evidence="4" type="ORF">KsCSTR_35410</name>
    <name evidence="5" type="ORF">KSMBR1_0582</name>
    <name evidence="3" type="ORF">kuste2525</name>
</gene>
<dbReference type="EMBL" id="CT573071">
    <property type="protein sequence ID" value="CAJ73272.1"/>
    <property type="molecule type" value="Genomic_DNA"/>
</dbReference>
<keyword evidence="2" id="KW-0472">Membrane</keyword>
<sequence length="241" mass="27153">MKLPINKKMLMMAGVGMIVLGGAAYWFLFMKGKAPAPEPEAQELSPENIDTSAADTVGGEGKEAKNLYASKLPSVYKSNAAKVFKPLSSSEVSKMINEITEEKHEYKKKKELLDLREKMLESLRADLKKERYEIETLREELNKAFELITARMQELKKETIQFDDLELKNIKKLAEVYGGMKPQKAAMILKEMDEETAVKLLTMMDKKTSAKILESVTPFLAVKLSEKLKLLEDGVRSSGNQ</sequence>
<keyword evidence="1" id="KW-0175">Coiled coil</keyword>
<dbReference type="EMBL" id="CP049055">
    <property type="protein sequence ID" value="QII12920.1"/>
    <property type="molecule type" value="Genomic_DNA"/>
</dbReference>
<protein>
    <recommendedName>
        <fullName evidence="8">Magnesium transporter MgtE intracellular domain-containing protein</fullName>
    </recommendedName>
</protein>
<keyword evidence="2" id="KW-0812">Transmembrane</keyword>
<dbReference type="Gene3D" id="1.10.220.30">
    <property type="match status" value="1"/>
</dbReference>
<evidence type="ECO:0000256" key="1">
    <source>
        <dbReference type="SAM" id="Coils"/>
    </source>
</evidence>
<evidence type="ECO:0000256" key="2">
    <source>
        <dbReference type="SAM" id="Phobius"/>
    </source>
</evidence>
<reference evidence="6" key="4">
    <citation type="submission" date="2017-10" db="EMBL/GenBank/DDBJ databases">
        <authorList>
            <person name="Frank J."/>
        </authorList>
    </citation>
    <scope>NUCLEOTIDE SEQUENCE [LARGE SCALE GENOMIC DNA]</scope>
</reference>
<proteinExistence type="predicted"/>
<reference evidence="3" key="2">
    <citation type="submission" date="2006-01" db="EMBL/GenBank/DDBJ databases">
        <authorList>
            <person name="Genoscope"/>
        </authorList>
    </citation>
    <scope>NUCLEOTIDE SEQUENCE</scope>
</reference>
<reference evidence="5" key="3">
    <citation type="submission" date="2017-10" db="EMBL/GenBank/DDBJ databases">
        <authorList>
            <person name="Banno H."/>
            <person name="Chua N.-H."/>
        </authorList>
    </citation>
    <scope>NUCLEOTIDE SEQUENCE [LARGE SCALE GENOMIC DNA]</scope>
    <source>
        <strain evidence="5">Kuenenia_mbr1_ru-nijmegen</strain>
    </source>
</reference>
<name>Q1Q6R6_KUEST</name>
<accession>Q1Q6R6</accession>
<evidence type="ECO:0000313" key="3">
    <source>
        <dbReference type="EMBL" id="CAJ73272.1"/>
    </source>
</evidence>
<dbReference type="EMBL" id="LT934425">
    <property type="protein sequence ID" value="SOH03096.1"/>
    <property type="molecule type" value="Genomic_DNA"/>
</dbReference>
<dbReference type="RefSeq" id="WP_099323978.1">
    <property type="nucleotide sequence ID" value="NZ_CP049055.1"/>
</dbReference>
<keyword evidence="6" id="KW-1185">Reference proteome</keyword>
<dbReference type="SUPFAM" id="SSF158791">
    <property type="entry name" value="MgtE N-terminal domain-like"/>
    <property type="match status" value="1"/>
</dbReference>
<evidence type="ECO:0000313" key="5">
    <source>
        <dbReference type="EMBL" id="SOH03096.1"/>
    </source>
</evidence>
<organism evidence="3">
    <name type="scientific">Kuenenia stuttgartiensis</name>
    <dbReference type="NCBI Taxonomy" id="174633"/>
    <lineage>
        <taxon>Bacteria</taxon>
        <taxon>Pseudomonadati</taxon>
        <taxon>Planctomycetota</taxon>
        <taxon>Candidatus Brocadiia</taxon>
        <taxon>Candidatus Brocadiales</taxon>
        <taxon>Candidatus Brocadiaceae</taxon>
        <taxon>Candidatus Kuenenia</taxon>
    </lineage>
</organism>
<evidence type="ECO:0000313" key="6">
    <source>
        <dbReference type="Proteomes" id="UP000221734"/>
    </source>
</evidence>
<dbReference type="OrthoDB" id="279910at2"/>
<evidence type="ECO:0008006" key="8">
    <source>
        <dbReference type="Google" id="ProtNLM"/>
    </source>
</evidence>
<dbReference type="AlphaFoldDB" id="Q1Q6R6"/>
<dbReference type="KEGG" id="kst:KSMBR1_0582"/>
<feature type="transmembrane region" description="Helical" evidence="2">
    <location>
        <begin position="9"/>
        <end position="29"/>
    </location>
</feature>
<dbReference type="Proteomes" id="UP000501926">
    <property type="component" value="Chromosome"/>
</dbReference>
<evidence type="ECO:0000313" key="7">
    <source>
        <dbReference type="Proteomes" id="UP000501926"/>
    </source>
</evidence>